<dbReference type="SUPFAM" id="SSF52540">
    <property type="entry name" value="P-loop containing nucleoside triphosphate hydrolases"/>
    <property type="match status" value="1"/>
</dbReference>
<feature type="domain" description="ABC transporter" evidence="4">
    <location>
        <begin position="2"/>
        <end position="249"/>
    </location>
</feature>
<reference evidence="5 6" key="1">
    <citation type="journal article" date="2011" name="J. Bacteriol.">
        <title>Genome sequence of the obligate intracellular animal pathogen Chlamydia pecorum E58.</title>
        <authorList>
            <person name="Mojica S."/>
            <person name="Huot Creasy H."/>
            <person name="Daugherty S."/>
            <person name="Read T.D."/>
            <person name="Kim T."/>
            <person name="Kaltenboeck B."/>
            <person name="Bavoil P."/>
            <person name="Myers G.S."/>
        </authorList>
    </citation>
    <scope>NUCLEOTIDE SEQUENCE [LARGE SCALE GENOMIC DNA]</scope>
    <source>
        <strain evidence="5 6">E58</strain>
    </source>
</reference>
<keyword evidence="2" id="KW-0547">Nucleotide-binding</keyword>
<dbReference type="AlphaFoldDB" id="A0AA34RCT4"/>
<dbReference type="InterPro" id="IPR027417">
    <property type="entry name" value="P-loop_NTPase"/>
</dbReference>
<dbReference type="GeneID" id="99718395"/>
<dbReference type="GO" id="GO:0016887">
    <property type="term" value="F:ATP hydrolysis activity"/>
    <property type="evidence" value="ECO:0007669"/>
    <property type="project" value="InterPro"/>
</dbReference>
<dbReference type="PANTHER" id="PTHR43204:SF1">
    <property type="entry name" value="ABC TRANSPORTER I FAMILY MEMBER 6, CHLOROPLASTIC"/>
    <property type="match status" value="1"/>
</dbReference>
<keyword evidence="3" id="KW-0067">ATP-binding</keyword>
<dbReference type="KEGG" id="cpm:G5S_0357"/>
<evidence type="ECO:0000256" key="1">
    <source>
        <dbReference type="ARBA" id="ARBA00006216"/>
    </source>
</evidence>
<dbReference type="EMBL" id="CP002608">
    <property type="protein sequence ID" value="AEB41357.1"/>
    <property type="molecule type" value="Genomic_DNA"/>
</dbReference>
<sequence length="254" mass="28772">MLRIENLHVHCDDVKIIDNFSLHISPGELHMIMGPNGAGKSTFAKVLSGDPSLSVSAGKISLEKQDLLTLSPEERARAGLFVGFQHPPEIPGVNNKLFLRDAYNSCRRYQYEAVTTEDFEMLLSALQETYEFEVLDHFFERNVNEGFSGGERKKNEIFQMLIMEPKMAVLDEPDSGLDVDSLRAVCKTLERYREIHPENSMCIITHNPKLGQFLHPDIVHLFLDGNIALSGGGALMQDLEYKSYQEILNRAFQR</sequence>
<dbReference type="Gene3D" id="3.40.50.300">
    <property type="entry name" value="P-loop containing nucleotide triphosphate hydrolases"/>
    <property type="match status" value="1"/>
</dbReference>
<keyword evidence="6" id="KW-1185">Reference proteome</keyword>
<dbReference type="InterPro" id="IPR003439">
    <property type="entry name" value="ABC_transporter-like_ATP-bd"/>
</dbReference>
<evidence type="ECO:0000313" key="5">
    <source>
        <dbReference type="EMBL" id="AEB41357.1"/>
    </source>
</evidence>
<dbReference type="PROSITE" id="PS50893">
    <property type="entry name" value="ABC_TRANSPORTER_2"/>
    <property type="match status" value="1"/>
</dbReference>
<dbReference type="GO" id="GO:0005524">
    <property type="term" value="F:ATP binding"/>
    <property type="evidence" value="ECO:0007669"/>
    <property type="project" value="UniProtKB-KW"/>
</dbReference>
<evidence type="ECO:0000256" key="3">
    <source>
        <dbReference type="ARBA" id="ARBA00022840"/>
    </source>
</evidence>
<dbReference type="Proteomes" id="UP000008305">
    <property type="component" value="Chromosome"/>
</dbReference>
<proteinExistence type="inferred from homology"/>
<dbReference type="RefSeq" id="WP_013712435.1">
    <property type="nucleotide sequence ID" value="NC_015408.1"/>
</dbReference>
<comment type="similarity">
    <text evidence="1">Belongs to the ABC transporter superfamily. Ycf16 family.</text>
</comment>
<protein>
    <submittedName>
        <fullName evidence="5">FeS assembly ATPase SufC</fullName>
    </submittedName>
</protein>
<organism evidence="5 6">
    <name type="scientific">Chlamydia pecorum (strain ATCC VR-628 / DSM 29919 / E58)</name>
    <name type="common">Chlamydophila pecorum</name>
    <dbReference type="NCBI Taxonomy" id="331635"/>
    <lineage>
        <taxon>Bacteria</taxon>
        <taxon>Pseudomonadati</taxon>
        <taxon>Chlamydiota</taxon>
        <taxon>Chlamydiia</taxon>
        <taxon>Chlamydiales</taxon>
        <taxon>Chlamydiaceae</taxon>
        <taxon>Chlamydia/Chlamydophila group</taxon>
        <taxon>Chlamydia</taxon>
    </lineage>
</organism>
<evidence type="ECO:0000313" key="6">
    <source>
        <dbReference type="Proteomes" id="UP000008305"/>
    </source>
</evidence>
<dbReference type="NCBIfam" id="TIGR01978">
    <property type="entry name" value="sufC"/>
    <property type="match status" value="1"/>
</dbReference>
<dbReference type="PANTHER" id="PTHR43204">
    <property type="entry name" value="ABC TRANSPORTER I FAMILY MEMBER 6, CHLOROPLASTIC"/>
    <property type="match status" value="1"/>
</dbReference>
<evidence type="ECO:0000256" key="2">
    <source>
        <dbReference type="ARBA" id="ARBA00022741"/>
    </source>
</evidence>
<accession>A0AA34RCT4</accession>
<gene>
    <name evidence="5" type="primary">sufC</name>
    <name evidence="5" type="ordered locus">G5S_0357</name>
</gene>
<dbReference type="Pfam" id="PF00005">
    <property type="entry name" value="ABC_tran"/>
    <property type="match status" value="1"/>
</dbReference>
<evidence type="ECO:0000259" key="4">
    <source>
        <dbReference type="PROSITE" id="PS50893"/>
    </source>
</evidence>
<dbReference type="InterPro" id="IPR010230">
    <property type="entry name" value="FeS-cluster_ATPase_SufC"/>
</dbReference>
<dbReference type="CDD" id="cd03217">
    <property type="entry name" value="ABC_FeS_Assembly"/>
    <property type="match status" value="1"/>
</dbReference>
<name>A0AA34RCT4_CHLPE</name>